<dbReference type="InterPro" id="IPR025196">
    <property type="entry name" value="DUF4126"/>
</dbReference>
<sequence>MDIILGLIVGISLSAACGFRVFVPLLIMSIANMTGHLELAANFAWLGSWPALIALSAATILEIAAYYIPWVDELLDTIATPAAIVAGTVVTASQLGGLPPVLQWSIAAITGGGVSTVVQAGTVAARATSTLATGGLGNFIVASGEDFGAFLIAILAIVMPIFCILAVALICYKLLRITLFRKTQPQPTC</sequence>
<evidence type="ECO:0000313" key="3">
    <source>
        <dbReference type="EMBL" id="MDQ0290802.1"/>
    </source>
</evidence>
<feature type="domain" description="DUF4126" evidence="2">
    <location>
        <begin position="7"/>
        <end position="175"/>
    </location>
</feature>
<feature type="transmembrane region" description="Helical" evidence="1">
    <location>
        <begin position="43"/>
        <end position="68"/>
    </location>
</feature>
<protein>
    <recommendedName>
        <fullName evidence="2">DUF4126 domain-containing protein</fullName>
    </recommendedName>
</protein>
<dbReference type="AlphaFoldDB" id="A0AAE4AQW5"/>
<dbReference type="RefSeq" id="WP_307262713.1">
    <property type="nucleotide sequence ID" value="NZ_JAUSVL010000001.1"/>
</dbReference>
<keyword evidence="1" id="KW-1133">Transmembrane helix</keyword>
<feature type="transmembrane region" description="Helical" evidence="1">
    <location>
        <begin position="6"/>
        <end position="31"/>
    </location>
</feature>
<dbReference type="Proteomes" id="UP001238163">
    <property type="component" value="Unassembled WGS sequence"/>
</dbReference>
<evidence type="ECO:0000256" key="1">
    <source>
        <dbReference type="SAM" id="Phobius"/>
    </source>
</evidence>
<feature type="transmembrane region" description="Helical" evidence="1">
    <location>
        <begin position="147"/>
        <end position="172"/>
    </location>
</feature>
<keyword evidence="4" id="KW-1185">Reference proteome</keyword>
<reference evidence="3" key="1">
    <citation type="submission" date="2023-07" db="EMBL/GenBank/DDBJ databases">
        <title>Genomic Encyclopedia of Type Strains, Phase IV (KMG-IV): sequencing the most valuable type-strain genomes for metagenomic binning, comparative biology and taxonomic classification.</title>
        <authorList>
            <person name="Goeker M."/>
        </authorList>
    </citation>
    <scope>NUCLEOTIDE SEQUENCE</scope>
    <source>
        <strain evidence="3">DSM 24202</strain>
    </source>
</reference>
<organism evidence="3 4">
    <name type="scientific">Oligosphaera ethanolica</name>
    <dbReference type="NCBI Taxonomy" id="760260"/>
    <lineage>
        <taxon>Bacteria</taxon>
        <taxon>Pseudomonadati</taxon>
        <taxon>Lentisphaerota</taxon>
        <taxon>Oligosphaeria</taxon>
        <taxon>Oligosphaerales</taxon>
        <taxon>Oligosphaeraceae</taxon>
        <taxon>Oligosphaera</taxon>
    </lineage>
</organism>
<dbReference type="EMBL" id="JAUSVL010000001">
    <property type="protein sequence ID" value="MDQ0290802.1"/>
    <property type="molecule type" value="Genomic_DNA"/>
</dbReference>
<keyword evidence="1" id="KW-0812">Transmembrane</keyword>
<evidence type="ECO:0000313" key="4">
    <source>
        <dbReference type="Proteomes" id="UP001238163"/>
    </source>
</evidence>
<accession>A0AAE4AQW5</accession>
<gene>
    <name evidence="3" type="ORF">J3R75_002909</name>
</gene>
<dbReference type="Pfam" id="PF13548">
    <property type="entry name" value="DUF4126"/>
    <property type="match status" value="1"/>
</dbReference>
<keyword evidence="1" id="KW-0472">Membrane</keyword>
<comment type="caution">
    <text evidence="3">The sequence shown here is derived from an EMBL/GenBank/DDBJ whole genome shotgun (WGS) entry which is preliminary data.</text>
</comment>
<name>A0AAE4AQW5_9BACT</name>
<proteinExistence type="predicted"/>
<evidence type="ECO:0000259" key="2">
    <source>
        <dbReference type="Pfam" id="PF13548"/>
    </source>
</evidence>